<protein>
    <submittedName>
        <fullName evidence="2">Phloem protein 2 A10</fullName>
    </submittedName>
</protein>
<evidence type="ECO:0000313" key="2">
    <source>
        <dbReference type="EMBL" id="KAK1401933.1"/>
    </source>
</evidence>
<dbReference type="AlphaFoldDB" id="A0AAD8JDS0"/>
<evidence type="ECO:0000313" key="3">
    <source>
        <dbReference type="Proteomes" id="UP001237642"/>
    </source>
</evidence>
<keyword evidence="1" id="KW-0472">Membrane</keyword>
<dbReference type="EMBL" id="JAUIZM010000001">
    <property type="protein sequence ID" value="KAK1401933.1"/>
    <property type="molecule type" value="Genomic_DNA"/>
</dbReference>
<organism evidence="2 3">
    <name type="scientific">Heracleum sosnowskyi</name>
    <dbReference type="NCBI Taxonomy" id="360622"/>
    <lineage>
        <taxon>Eukaryota</taxon>
        <taxon>Viridiplantae</taxon>
        <taxon>Streptophyta</taxon>
        <taxon>Embryophyta</taxon>
        <taxon>Tracheophyta</taxon>
        <taxon>Spermatophyta</taxon>
        <taxon>Magnoliopsida</taxon>
        <taxon>eudicotyledons</taxon>
        <taxon>Gunneridae</taxon>
        <taxon>Pentapetalae</taxon>
        <taxon>asterids</taxon>
        <taxon>campanulids</taxon>
        <taxon>Apiales</taxon>
        <taxon>Apiaceae</taxon>
        <taxon>Apioideae</taxon>
        <taxon>apioid superclade</taxon>
        <taxon>Tordylieae</taxon>
        <taxon>Tordyliinae</taxon>
        <taxon>Heracleum</taxon>
    </lineage>
</organism>
<reference evidence="2" key="2">
    <citation type="submission" date="2023-05" db="EMBL/GenBank/DDBJ databases">
        <authorList>
            <person name="Schelkunov M.I."/>
        </authorList>
    </citation>
    <scope>NUCLEOTIDE SEQUENCE</scope>
    <source>
        <strain evidence="2">Hsosn_3</strain>
        <tissue evidence="2">Leaf</tissue>
    </source>
</reference>
<dbReference type="Proteomes" id="UP001237642">
    <property type="component" value="Unassembled WGS sequence"/>
</dbReference>
<proteinExistence type="predicted"/>
<comment type="caution">
    <text evidence="2">The sequence shown here is derived from an EMBL/GenBank/DDBJ whole genome shotgun (WGS) entry which is preliminary data.</text>
</comment>
<name>A0AAD8JDS0_9APIA</name>
<keyword evidence="3" id="KW-1185">Reference proteome</keyword>
<evidence type="ECO:0000256" key="1">
    <source>
        <dbReference type="SAM" id="Phobius"/>
    </source>
</evidence>
<dbReference type="InterPro" id="IPR019141">
    <property type="entry name" value="DUF2045"/>
</dbReference>
<keyword evidence="1" id="KW-0812">Transmembrane</keyword>
<feature type="transmembrane region" description="Helical" evidence="1">
    <location>
        <begin position="20"/>
        <end position="37"/>
    </location>
</feature>
<reference evidence="2" key="1">
    <citation type="submission" date="2023-02" db="EMBL/GenBank/DDBJ databases">
        <title>Genome of toxic invasive species Heracleum sosnowskyi carries increased number of genes despite the absence of recent whole-genome duplications.</title>
        <authorList>
            <person name="Schelkunov M."/>
            <person name="Shtratnikova V."/>
            <person name="Makarenko M."/>
            <person name="Klepikova A."/>
            <person name="Omelchenko D."/>
            <person name="Novikova G."/>
            <person name="Obukhova E."/>
            <person name="Bogdanov V."/>
            <person name="Penin A."/>
            <person name="Logacheva M."/>
        </authorList>
    </citation>
    <scope>NUCLEOTIDE SEQUENCE</scope>
    <source>
        <strain evidence="2">Hsosn_3</strain>
        <tissue evidence="2">Leaf</tissue>
    </source>
</reference>
<accession>A0AAD8JDS0</accession>
<sequence>MDLQFIKKGHQITQKQKKLLIYLAVLGVSSYGFYKVYNFPCIIKKRKKLSKLMGTLVSVIETVSDSAEVIGVVSKDMKQFLQSDCDQIPHSLTQLSKIVRSEEFSMSLSRVSEAVTLGVLRGYRVGIEDENGGVSGFADKVFDKMTNRAGTGFVSNVAGSFARNLVLGFRTKKGIVSVGSRVPEWLVEVMCDERCKVVVADYIKAFVSNAVDVYLDRTMSVNVYDDMFSGLTNPKHQGKVRDVLVSVCNGAVETFVRTTHEVLTSPSSDPSSSVVETIGSPRATVDALFDQNVRNLQEQISSFDIRNSDWVSSFSSTLSVPSNRRFVLGMTRRVTYETTRSFMAFFFRKLVFGLRRGFNLVHDEVMDRGLEAIRFVGPCARCSSCQDMKNSRFLKSILRRGCKITLSVHAMRSGSLCADVRYDGITAMYKIDREIIKSKIAVP</sequence>
<gene>
    <name evidence="2" type="ORF">POM88_001538</name>
</gene>
<dbReference type="PANTHER" id="PTHR21477">
    <property type="entry name" value="ZGC:172139"/>
    <property type="match status" value="1"/>
</dbReference>
<keyword evidence="1" id="KW-1133">Transmembrane helix</keyword>
<dbReference type="PANTHER" id="PTHR21477:SF12">
    <property type="entry name" value="PROTEIN PHLOEM PROTEIN 2-LIKE A10"/>
    <property type="match status" value="1"/>
</dbReference>